<keyword evidence="1" id="KW-0732">Signal</keyword>
<gene>
    <name evidence="3" type="ORF">MKW98_032327</name>
</gene>
<feature type="domain" description="Phytocyanin" evidence="2">
    <location>
        <begin position="25"/>
        <end position="102"/>
    </location>
</feature>
<sequence length="102" mass="11309">MGFNRKFLFSIVLLVVAVPLMGNAFVWNVGDAAGWSGQAQFDYDNWAGRRTFLVGDDSLRLVYDPNTTNVMEVSYCDFKSCNPSSPLATYNTGNDTVPIPLF</sequence>
<dbReference type="InterPro" id="IPR039391">
    <property type="entry name" value="Phytocyanin-like"/>
</dbReference>
<dbReference type="PANTHER" id="PTHR33021:SF339">
    <property type="entry name" value="OS07G0570600 PROTEIN"/>
    <property type="match status" value="1"/>
</dbReference>
<dbReference type="PANTHER" id="PTHR33021">
    <property type="entry name" value="BLUE COPPER PROTEIN"/>
    <property type="match status" value="1"/>
</dbReference>
<name>A0AAD4SEP6_9MAGN</name>
<organism evidence="3 4">
    <name type="scientific">Papaver atlanticum</name>
    <dbReference type="NCBI Taxonomy" id="357466"/>
    <lineage>
        <taxon>Eukaryota</taxon>
        <taxon>Viridiplantae</taxon>
        <taxon>Streptophyta</taxon>
        <taxon>Embryophyta</taxon>
        <taxon>Tracheophyta</taxon>
        <taxon>Spermatophyta</taxon>
        <taxon>Magnoliopsida</taxon>
        <taxon>Ranunculales</taxon>
        <taxon>Papaveraceae</taxon>
        <taxon>Papaveroideae</taxon>
        <taxon>Papaver</taxon>
    </lineage>
</organism>
<dbReference type="AlphaFoldDB" id="A0AAD4SEP6"/>
<dbReference type="GO" id="GO:0005886">
    <property type="term" value="C:plasma membrane"/>
    <property type="evidence" value="ECO:0007669"/>
    <property type="project" value="TreeGrafter"/>
</dbReference>
<dbReference type="Gene3D" id="2.60.40.420">
    <property type="entry name" value="Cupredoxins - blue copper proteins"/>
    <property type="match status" value="1"/>
</dbReference>
<dbReference type="EMBL" id="JAJJMB010011222">
    <property type="protein sequence ID" value="KAI3903673.1"/>
    <property type="molecule type" value="Genomic_DNA"/>
</dbReference>
<evidence type="ECO:0000259" key="2">
    <source>
        <dbReference type="PROSITE" id="PS51485"/>
    </source>
</evidence>
<accession>A0AAD4SEP6</accession>
<evidence type="ECO:0000256" key="1">
    <source>
        <dbReference type="SAM" id="SignalP"/>
    </source>
</evidence>
<feature type="signal peptide" evidence="1">
    <location>
        <begin position="1"/>
        <end position="24"/>
    </location>
</feature>
<comment type="caution">
    <text evidence="3">The sequence shown here is derived from an EMBL/GenBank/DDBJ whole genome shotgun (WGS) entry which is preliminary data.</text>
</comment>
<dbReference type="SUPFAM" id="SSF49503">
    <property type="entry name" value="Cupredoxins"/>
    <property type="match status" value="1"/>
</dbReference>
<dbReference type="InterPro" id="IPR008972">
    <property type="entry name" value="Cupredoxin"/>
</dbReference>
<dbReference type="InterPro" id="IPR003245">
    <property type="entry name" value="Phytocyanin_dom"/>
</dbReference>
<dbReference type="Proteomes" id="UP001202328">
    <property type="component" value="Unassembled WGS sequence"/>
</dbReference>
<evidence type="ECO:0000313" key="4">
    <source>
        <dbReference type="Proteomes" id="UP001202328"/>
    </source>
</evidence>
<dbReference type="Pfam" id="PF02298">
    <property type="entry name" value="Cu_bind_like"/>
    <property type="match status" value="1"/>
</dbReference>
<keyword evidence="4" id="KW-1185">Reference proteome</keyword>
<proteinExistence type="predicted"/>
<dbReference type="GO" id="GO:0009055">
    <property type="term" value="F:electron transfer activity"/>
    <property type="evidence" value="ECO:0007669"/>
    <property type="project" value="InterPro"/>
</dbReference>
<protein>
    <recommendedName>
        <fullName evidence="2">Phytocyanin domain-containing protein</fullName>
    </recommendedName>
</protein>
<feature type="chain" id="PRO_5042194413" description="Phytocyanin domain-containing protein" evidence="1">
    <location>
        <begin position="25"/>
        <end position="102"/>
    </location>
</feature>
<dbReference type="PROSITE" id="PS51485">
    <property type="entry name" value="PHYTOCYANIN"/>
    <property type="match status" value="1"/>
</dbReference>
<evidence type="ECO:0000313" key="3">
    <source>
        <dbReference type="EMBL" id="KAI3903673.1"/>
    </source>
</evidence>
<reference evidence="3" key="1">
    <citation type="submission" date="2022-04" db="EMBL/GenBank/DDBJ databases">
        <title>A functionally conserved STORR gene fusion in Papaver species that diverged 16.8 million years ago.</title>
        <authorList>
            <person name="Catania T."/>
        </authorList>
    </citation>
    <scope>NUCLEOTIDE SEQUENCE</scope>
    <source>
        <strain evidence="3">S-188037</strain>
    </source>
</reference>